<accession>A0ABW3T5G1</accession>
<feature type="non-terminal residue" evidence="1">
    <location>
        <position position="61"/>
    </location>
</feature>
<name>A0ABW3T5G1_9CAUL</name>
<proteinExistence type="predicted"/>
<evidence type="ECO:0000313" key="2">
    <source>
        <dbReference type="Proteomes" id="UP001597216"/>
    </source>
</evidence>
<evidence type="ECO:0000313" key="1">
    <source>
        <dbReference type="EMBL" id="MFD1191920.1"/>
    </source>
</evidence>
<comment type="caution">
    <text evidence="1">The sequence shown here is derived from an EMBL/GenBank/DDBJ whole genome shotgun (WGS) entry which is preliminary data.</text>
</comment>
<gene>
    <name evidence="1" type="ORF">ACFQ27_15115</name>
</gene>
<dbReference type="EMBL" id="JBHTLQ010000037">
    <property type="protein sequence ID" value="MFD1191920.1"/>
    <property type="molecule type" value="Genomic_DNA"/>
</dbReference>
<reference evidence="2" key="1">
    <citation type="journal article" date="2019" name="Int. J. Syst. Evol. Microbiol.">
        <title>The Global Catalogue of Microorganisms (GCM) 10K type strain sequencing project: providing services to taxonomists for standard genome sequencing and annotation.</title>
        <authorList>
            <consortium name="The Broad Institute Genomics Platform"/>
            <consortium name="The Broad Institute Genome Sequencing Center for Infectious Disease"/>
            <person name="Wu L."/>
            <person name="Ma J."/>
        </authorList>
    </citation>
    <scope>NUCLEOTIDE SEQUENCE [LARGE SCALE GENOMIC DNA]</scope>
    <source>
        <strain evidence="2">CCUG 55074</strain>
    </source>
</reference>
<keyword evidence="2" id="KW-1185">Reference proteome</keyword>
<organism evidence="1 2">
    <name type="scientific">Phenylobacterium conjunctum</name>
    <dbReference type="NCBI Taxonomy" id="1298959"/>
    <lineage>
        <taxon>Bacteria</taxon>
        <taxon>Pseudomonadati</taxon>
        <taxon>Pseudomonadota</taxon>
        <taxon>Alphaproteobacteria</taxon>
        <taxon>Caulobacterales</taxon>
        <taxon>Caulobacteraceae</taxon>
        <taxon>Phenylobacterium</taxon>
    </lineage>
</organism>
<protein>
    <submittedName>
        <fullName evidence="1">Uncharacterized protein</fullName>
    </submittedName>
</protein>
<dbReference type="Proteomes" id="UP001597216">
    <property type="component" value="Unassembled WGS sequence"/>
</dbReference>
<sequence length="61" mass="6708">MGEMTPERFEELAEAYGGETARWPQAEREAAAALMAGRPDFAQAALAWADALDEVLDAWRP</sequence>